<keyword evidence="7 8" id="KW-0472">Membrane</keyword>
<keyword evidence="6 8" id="KW-1133">Transmembrane helix</keyword>
<keyword evidence="10" id="KW-1185">Reference proteome</keyword>
<dbReference type="PANTHER" id="PTHR32196:SF21">
    <property type="entry name" value="ABC TRANSPORTER PERMEASE PROTEIN YPHD-RELATED"/>
    <property type="match status" value="1"/>
</dbReference>
<feature type="transmembrane region" description="Helical" evidence="8">
    <location>
        <begin position="222"/>
        <end position="241"/>
    </location>
</feature>
<feature type="transmembrane region" description="Helical" evidence="8">
    <location>
        <begin position="49"/>
        <end position="71"/>
    </location>
</feature>
<evidence type="ECO:0000256" key="5">
    <source>
        <dbReference type="ARBA" id="ARBA00022692"/>
    </source>
</evidence>
<dbReference type="Proteomes" id="UP000429644">
    <property type="component" value="Unassembled WGS sequence"/>
</dbReference>
<dbReference type="AlphaFoldDB" id="A0A7J9UYE3"/>
<keyword evidence="5 8" id="KW-0812">Transmembrane</keyword>
<feature type="transmembrane region" description="Helical" evidence="8">
    <location>
        <begin position="106"/>
        <end position="125"/>
    </location>
</feature>
<feature type="transmembrane region" description="Helical" evidence="8">
    <location>
        <begin position="132"/>
        <end position="153"/>
    </location>
</feature>
<dbReference type="PANTHER" id="PTHR32196">
    <property type="entry name" value="ABC TRANSPORTER PERMEASE PROTEIN YPHD-RELATED-RELATED"/>
    <property type="match status" value="1"/>
</dbReference>
<evidence type="ECO:0000313" key="10">
    <source>
        <dbReference type="Proteomes" id="UP000429644"/>
    </source>
</evidence>
<feature type="transmembrane region" description="Helical" evidence="8">
    <location>
        <begin position="25"/>
        <end position="43"/>
    </location>
</feature>
<evidence type="ECO:0000256" key="1">
    <source>
        <dbReference type="ARBA" id="ARBA00004651"/>
    </source>
</evidence>
<dbReference type="EMBL" id="WHPD01002870">
    <property type="protein sequence ID" value="MPV89649.1"/>
    <property type="molecule type" value="Genomic_DNA"/>
</dbReference>
<evidence type="ECO:0000256" key="8">
    <source>
        <dbReference type="SAM" id="Phobius"/>
    </source>
</evidence>
<reference evidence="9 10" key="1">
    <citation type="submission" date="2019-10" db="EMBL/GenBank/DDBJ databases">
        <title>Georgenia wutianyii sp. nov. and Georgenia yuyongxinii sp. nov. isolated from plateau pika (Ochotona curzoniae) in the Qinghai-Tibet plateau of China.</title>
        <authorList>
            <person name="Tian Z."/>
        </authorList>
    </citation>
    <scope>NUCLEOTIDE SEQUENCE [LARGE SCALE GENOMIC DNA]</scope>
    <source>
        <strain evidence="9 10">JCM 15130</strain>
    </source>
</reference>
<keyword evidence="2" id="KW-0813">Transport</keyword>
<dbReference type="Pfam" id="PF02653">
    <property type="entry name" value="BPD_transp_2"/>
    <property type="match status" value="1"/>
</dbReference>
<dbReference type="GO" id="GO:0005886">
    <property type="term" value="C:plasma membrane"/>
    <property type="evidence" value="ECO:0007669"/>
    <property type="project" value="UniProtKB-SubCell"/>
</dbReference>
<feature type="transmembrane region" description="Helical" evidence="8">
    <location>
        <begin position="253"/>
        <end position="270"/>
    </location>
</feature>
<protein>
    <submittedName>
        <fullName evidence="9">ABC transporter permease</fullName>
    </submittedName>
</protein>
<keyword evidence="4" id="KW-0997">Cell inner membrane</keyword>
<comment type="subcellular location">
    <subcellularLocation>
        <location evidence="1">Cell membrane</location>
        <topology evidence="1">Multi-pass membrane protein</topology>
    </subcellularLocation>
</comment>
<evidence type="ECO:0000256" key="3">
    <source>
        <dbReference type="ARBA" id="ARBA00022475"/>
    </source>
</evidence>
<evidence type="ECO:0000313" key="9">
    <source>
        <dbReference type="EMBL" id="MPV89649.1"/>
    </source>
</evidence>
<comment type="caution">
    <text evidence="9">The sequence shown here is derived from an EMBL/GenBank/DDBJ whole genome shotgun (WGS) entry which is preliminary data.</text>
</comment>
<dbReference type="InterPro" id="IPR001851">
    <property type="entry name" value="ABC_transp_permease"/>
</dbReference>
<accession>A0A7J9UYE3</accession>
<gene>
    <name evidence="9" type="ORF">GB882_13315</name>
</gene>
<keyword evidence="3" id="KW-1003">Cell membrane</keyword>
<evidence type="ECO:0000256" key="2">
    <source>
        <dbReference type="ARBA" id="ARBA00022448"/>
    </source>
</evidence>
<evidence type="ECO:0000256" key="7">
    <source>
        <dbReference type="ARBA" id="ARBA00023136"/>
    </source>
</evidence>
<name>A0A7J9UYE3_9MICO</name>
<feature type="transmembrane region" description="Helical" evidence="8">
    <location>
        <begin position="304"/>
        <end position="321"/>
    </location>
</feature>
<dbReference type="GO" id="GO:0022857">
    <property type="term" value="F:transmembrane transporter activity"/>
    <property type="evidence" value="ECO:0007669"/>
    <property type="project" value="InterPro"/>
</dbReference>
<feature type="transmembrane region" description="Helical" evidence="8">
    <location>
        <begin position="277"/>
        <end position="298"/>
    </location>
</feature>
<proteinExistence type="predicted"/>
<dbReference type="OrthoDB" id="9808136at2"/>
<evidence type="ECO:0000256" key="4">
    <source>
        <dbReference type="ARBA" id="ARBA00022519"/>
    </source>
</evidence>
<dbReference type="RefSeq" id="WP_152232381.1">
    <property type="nucleotide sequence ID" value="NZ_BAAAOT010000012.1"/>
</dbReference>
<feature type="transmembrane region" description="Helical" evidence="8">
    <location>
        <begin position="83"/>
        <end position="100"/>
    </location>
</feature>
<organism evidence="9 10">
    <name type="scientific">Georgenia ruanii</name>
    <dbReference type="NCBI Taxonomy" id="348442"/>
    <lineage>
        <taxon>Bacteria</taxon>
        <taxon>Bacillati</taxon>
        <taxon>Actinomycetota</taxon>
        <taxon>Actinomycetes</taxon>
        <taxon>Micrococcales</taxon>
        <taxon>Bogoriellaceae</taxon>
        <taxon>Georgenia</taxon>
    </lineage>
</organism>
<evidence type="ECO:0000256" key="6">
    <source>
        <dbReference type="ARBA" id="ARBA00022989"/>
    </source>
</evidence>
<sequence length="326" mass="33104">MSSAAPAAPRLPELRDALSVRRRRLAPPTLALVTLVAMVAVGANLQPAILTVHGMTMMLMSAVPLVIAALAQMIIMAVGDIDLGVGALVGLVTVISATWLATAPALGVLALLAIVAVYVLMAVAVQLRNVPSIITTLGMSFVWLGLGLMILPTPGGAVARWQGALASWRPESVPAPLVIIAVATAVVALVAHGSRFGVRLRALGSDARTLVRSGRSTLATRVGAYVLAAVLLIVAGLMLAGQTRTGDINSANNYALITIAAVILGGGTFSGGQAVPVGTAFGGMTLGLIGVLLSLMSLSSNLQSAAQGLIVLAVLAGRVLTERLTR</sequence>
<feature type="transmembrane region" description="Helical" evidence="8">
    <location>
        <begin position="173"/>
        <end position="191"/>
    </location>
</feature>